<proteinExistence type="predicted"/>
<reference evidence="1 2" key="1">
    <citation type="journal article" date="2011" name="J. Bacteriol.">
        <title>Draft genome sequence of Caloramator australicus strain RC3T, a thermoanaerobe from the Great Artesian Basin of Australia.</title>
        <authorList>
            <person name="Ogg C.D."/>
            <person name="Patel B.K.C."/>
        </authorList>
    </citation>
    <scope>NUCLEOTIDE SEQUENCE [LARGE SCALE GENOMIC DNA]</scope>
    <source>
        <strain evidence="1 2">RC3</strain>
    </source>
</reference>
<gene>
    <name evidence="1" type="ORF">CAAU_0909</name>
</gene>
<protein>
    <submittedName>
        <fullName evidence="1">DNA primase, phage associated</fullName>
    </submittedName>
</protein>
<name>I7KTD7_9CLOT</name>
<dbReference type="EMBL" id="CAKP01000043">
    <property type="protein sequence ID" value="CCJ32993.1"/>
    <property type="molecule type" value="Genomic_DNA"/>
</dbReference>
<sequence length="208" mass="24161">MLKNDGVIHIAAGRNRKEKIWVNKEMKWSELVEKLSSTIRTHETVEEYKAMTKQEQDDIKDVGGFVGGSLKDGRRKNTHVISRSLITLDADHVKDDLLYKIDEKLKCAYCIYSTHKHTKENPRLRIVIPLKRAVTPDEYQAVSRKVAEDLGLDNFDGTTFEAARLMYWPSTSKDGEYIFKVYDDKWLDPDKVLVLFGKLFHLKKFKLI</sequence>
<keyword evidence="2" id="KW-1185">Reference proteome</keyword>
<dbReference type="RefSeq" id="WP_008908267.1">
    <property type="nucleotide sequence ID" value="NZ_CAKP01000043.1"/>
</dbReference>
<dbReference type="eggNOG" id="COG5545">
    <property type="taxonomic scope" value="Bacteria"/>
</dbReference>
<accession>I7KTD7</accession>
<evidence type="ECO:0000313" key="1">
    <source>
        <dbReference type="EMBL" id="CCJ32993.1"/>
    </source>
</evidence>
<comment type="caution">
    <text evidence="1">The sequence shown here is derived from an EMBL/GenBank/DDBJ whole genome shotgun (WGS) entry which is preliminary data.</text>
</comment>
<dbReference type="STRING" id="857293.CAAU_0909"/>
<organism evidence="1 2">
    <name type="scientific">Caloramator australicus RC3</name>
    <dbReference type="NCBI Taxonomy" id="857293"/>
    <lineage>
        <taxon>Bacteria</taxon>
        <taxon>Bacillati</taxon>
        <taxon>Bacillota</taxon>
        <taxon>Clostridia</taxon>
        <taxon>Eubacteriales</taxon>
        <taxon>Clostridiaceae</taxon>
        <taxon>Caloramator</taxon>
    </lineage>
</organism>
<evidence type="ECO:0000313" key="2">
    <source>
        <dbReference type="Proteomes" id="UP000007652"/>
    </source>
</evidence>
<dbReference type="OrthoDB" id="9763644at2"/>
<dbReference type="AlphaFoldDB" id="I7KTD7"/>
<dbReference type="Proteomes" id="UP000007652">
    <property type="component" value="Unassembled WGS sequence"/>
</dbReference>